<dbReference type="EMBL" id="MFRA01000001">
    <property type="protein sequence ID" value="OGH93356.1"/>
    <property type="molecule type" value="Genomic_DNA"/>
</dbReference>
<protein>
    <recommendedName>
        <fullName evidence="5">Disease resistance R13L4/SHOC-2-like LRR domain-containing protein</fullName>
    </recommendedName>
</protein>
<dbReference type="GO" id="GO:0005737">
    <property type="term" value="C:cytoplasm"/>
    <property type="evidence" value="ECO:0007669"/>
    <property type="project" value="TreeGrafter"/>
</dbReference>
<keyword evidence="4" id="KW-0732">Signal</keyword>
<feature type="domain" description="Disease resistance R13L4/SHOC-2-like LRR" evidence="5">
    <location>
        <begin position="70"/>
        <end position="145"/>
    </location>
</feature>
<dbReference type="InterPro" id="IPR032675">
    <property type="entry name" value="LRR_dom_sf"/>
</dbReference>
<dbReference type="InterPro" id="IPR050216">
    <property type="entry name" value="LRR_domain-containing"/>
</dbReference>
<accession>A0A1F6PB11</accession>
<dbReference type="PROSITE" id="PS51257">
    <property type="entry name" value="PROKAR_LIPOPROTEIN"/>
    <property type="match status" value="1"/>
</dbReference>
<dbReference type="SMART" id="SM00369">
    <property type="entry name" value="LRR_TYP"/>
    <property type="match status" value="3"/>
</dbReference>
<feature type="region of interest" description="Disordered" evidence="3">
    <location>
        <begin position="24"/>
        <end position="46"/>
    </location>
</feature>
<evidence type="ECO:0000256" key="4">
    <source>
        <dbReference type="SAM" id="SignalP"/>
    </source>
</evidence>
<feature type="signal peptide" evidence="4">
    <location>
        <begin position="1"/>
        <end position="22"/>
    </location>
</feature>
<proteinExistence type="predicted"/>
<dbReference type="InterPro" id="IPR003591">
    <property type="entry name" value="Leu-rich_rpt_typical-subtyp"/>
</dbReference>
<evidence type="ECO:0000256" key="3">
    <source>
        <dbReference type="SAM" id="MobiDB-lite"/>
    </source>
</evidence>
<dbReference type="Pfam" id="PF23598">
    <property type="entry name" value="LRR_14"/>
    <property type="match status" value="1"/>
</dbReference>
<keyword evidence="1" id="KW-0433">Leucine-rich repeat</keyword>
<evidence type="ECO:0000313" key="6">
    <source>
        <dbReference type="EMBL" id="OGH93356.1"/>
    </source>
</evidence>
<dbReference type="PRINTS" id="PR00019">
    <property type="entry name" value="LEURICHRPT"/>
</dbReference>
<name>A0A1F6PB11_9BACT</name>
<evidence type="ECO:0000313" key="7">
    <source>
        <dbReference type="Proteomes" id="UP000176634"/>
    </source>
</evidence>
<dbReference type="PANTHER" id="PTHR48051">
    <property type="match status" value="1"/>
</dbReference>
<reference evidence="6 7" key="1">
    <citation type="journal article" date="2016" name="Nat. Commun.">
        <title>Thousands of microbial genomes shed light on interconnected biogeochemical processes in an aquifer system.</title>
        <authorList>
            <person name="Anantharaman K."/>
            <person name="Brown C.T."/>
            <person name="Hug L.A."/>
            <person name="Sharon I."/>
            <person name="Castelle C.J."/>
            <person name="Probst A.J."/>
            <person name="Thomas B.C."/>
            <person name="Singh A."/>
            <person name="Wilkins M.J."/>
            <person name="Karaoz U."/>
            <person name="Brodie E.L."/>
            <person name="Williams K.H."/>
            <person name="Hubbard S.S."/>
            <person name="Banfield J.F."/>
        </authorList>
    </citation>
    <scope>NUCLEOTIDE SEQUENCE [LARGE SCALE GENOMIC DNA]</scope>
</reference>
<dbReference type="AlphaFoldDB" id="A0A1F6PB11"/>
<dbReference type="InterPro" id="IPR001611">
    <property type="entry name" value="Leu-rich_rpt"/>
</dbReference>
<evidence type="ECO:0000259" key="5">
    <source>
        <dbReference type="Pfam" id="PF23598"/>
    </source>
</evidence>
<dbReference type="Proteomes" id="UP000176634">
    <property type="component" value="Unassembled WGS sequence"/>
</dbReference>
<dbReference type="FunFam" id="3.80.10.10:FF:000383">
    <property type="entry name" value="Leucine-rich repeat receptor protein kinase EMS1"/>
    <property type="match status" value="1"/>
</dbReference>
<feature type="chain" id="PRO_5009525967" description="Disease resistance R13L4/SHOC-2-like LRR domain-containing protein" evidence="4">
    <location>
        <begin position="23"/>
        <end position="167"/>
    </location>
</feature>
<dbReference type="InterPro" id="IPR055414">
    <property type="entry name" value="LRR_R13L4/SHOC2-like"/>
</dbReference>
<gene>
    <name evidence="6" type="ORF">A2563_01980</name>
</gene>
<evidence type="ECO:0000256" key="1">
    <source>
        <dbReference type="ARBA" id="ARBA00022614"/>
    </source>
</evidence>
<dbReference type="PANTHER" id="PTHR48051:SF54">
    <property type="entry name" value="LEUCINE-RICH REPEAT-CONTAINING PROTEIN"/>
    <property type="match status" value="1"/>
</dbReference>
<dbReference type="STRING" id="1798705.A2563_01980"/>
<comment type="caution">
    <text evidence="6">The sequence shown here is derived from an EMBL/GenBank/DDBJ whole genome shotgun (WGS) entry which is preliminary data.</text>
</comment>
<dbReference type="Gene3D" id="3.80.10.10">
    <property type="entry name" value="Ribonuclease Inhibitor"/>
    <property type="match status" value="1"/>
</dbReference>
<dbReference type="SUPFAM" id="SSF52058">
    <property type="entry name" value="L domain-like"/>
    <property type="match status" value="1"/>
</dbReference>
<evidence type="ECO:0000256" key="2">
    <source>
        <dbReference type="ARBA" id="ARBA00022737"/>
    </source>
</evidence>
<organism evidence="6 7">
    <name type="scientific">Candidatus Magasanikbacteria bacterium RIFOXYD1_FULL_40_23</name>
    <dbReference type="NCBI Taxonomy" id="1798705"/>
    <lineage>
        <taxon>Bacteria</taxon>
        <taxon>Candidatus Magasanikiibacteriota</taxon>
    </lineage>
</organism>
<dbReference type="PROSITE" id="PS51450">
    <property type="entry name" value="LRR"/>
    <property type="match status" value="2"/>
</dbReference>
<sequence length="167" mass="18141">MRYNLFLLVVSVLLLGAGCLPASNQSNSEPAGTDATPEVKSTTENSLNLSGRELAKVPEDLFNQTNLVELDLSNNKLTGAIPAEIRKLKNLKVLNLSNNEMTGLPAEIGQLQYLEVLDVSYNKLTGLPYELANLKNLITLNISGNNYSEADLKKIQEGLSVGVRIVK</sequence>
<keyword evidence="2" id="KW-0677">Repeat</keyword>